<organism evidence="4 5">
    <name type="scientific">Staurois parvus</name>
    <dbReference type="NCBI Taxonomy" id="386267"/>
    <lineage>
        <taxon>Eukaryota</taxon>
        <taxon>Metazoa</taxon>
        <taxon>Chordata</taxon>
        <taxon>Craniata</taxon>
        <taxon>Vertebrata</taxon>
        <taxon>Euteleostomi</taxon>
        <taxon>Amphibia</taxon>
        <taxon>Batrachia</taxon>
        <taxon>Anura</taxon>
        <taxon>Neobatrachia</taxon>
        <taxon>Ranoidea</taxon>
        <taxon>Ranidae</taxon>
        <taxon>Staurois</taxon>
    </lineage>
</organism>
<dbReference type="Pfam" id="PF00021">
    <property type="entry name" value="UPAR_LY6"/>
    <property type="match status" value="2"/>
</dbReference>
<reference evidence="4" key="1">
    <citation type="submission" date="2023-05" db="EMBL/GenBank/DDBJ databases">
        <authorList>
            <person name="Stuckert A."/>
        </authorList>
    </citation>
    <scope>NUCLEOTIDE SEQUENCE</scope>
</reference>
<dbReference type="InterPro" id="IPR045860">
    <property type="entry name" value="Snake_toxin-like_sf"/>
</dbReference>
<sequence>MGEMVTMNLYIRQCGPRELCLKTGSISVPNGRYLTSITCCDTDNCTPPEPNLPEVSIAKNGMKCPACFVPNAKSCDKVTSMDCIGNETICITQITNLKGPVPSSQVARGCATKGLCDPVHQVWNINKSVVDLENICANCGHRLQENILALIFSISVFWKLLG</sequence>
<dbReference type="PANTHER" id="PTHR20914:SF25">
    <property type="entry name" value="PHOSPHOLIPASE A2 INHIBITOR AND LY6_PLAUR DOMAIN-CONTAINING PROTEIN"/>
    <property type="match status" value="1"/>
</dbReference>
<dbReference type="CDD" id="cd23572">
    <property type="entry name" value="TFP_LU_ECD_PINLYP_rpt2"/>
    <property type="match status" value="1"/>
</dbReference>
<comment type="caution">
    <text evidence="4">The sequence shown here is derived from an EMBL/GenBank/DDBJ whole genome shotgun (WGS) entry which is preliminary data.</text>
</comment>
<keyword evidence="2" id="KW-0964">Secreted</keyword>
<accession>A0ABN9GAA5</accession>
<evidence type="ECO:0000256" key="2">
    <source>
        <dbReference type="ARBA" id="ARBA00022525"/>
    </source>
</evidence>
<feature type="domain" description="UPAR/Ly6" evidence="3">
    <location>
        <begin position="5"/>
        <end position="46"/>
    </location>
</feature>
<evidence type="ECO:0000259" key="3">
    <source>
        <dbReference type="Pfam" id="PF00021"/>
    </source>
</evidence>
<feature type="domain" description="UPAR/Ly6" evidence="3">
    <location>
        <begin position="60"/>
        <end position="126"/>
    </location>
</feature>
<protein>
    <recommendedName>
        <fullName evidence="3">UPAR/Ly6 domain-containing protein</fullName>
    </recommendedName>
</protein>
<proteinExistence type="predicted"/>
<dbReference type="EMBL" id="CATNWA010017977">
    <property type="protein sequence ID" value="CAI9604486.1"/>
    <property type="molecule type" value="Genomic_DNA"/>
</dbReference>
<dbReference type="SUPFAM" id="SSF57302">
    <property type="entry name" value="Snake toxin-like"/>
    <property type="match status" value="2"/>
</dbReference>
<evidence type="ECO:0000256" key="1">
    <source>
        <dbReference type="ARBA" id="ARBA00004613"/>
    </source>
</evidence>
<name>A0ABN9GAA5_9NEOB</name>
<dbReference type="Gene3D" id="2.10.60.10">
    <property type="entry name" value="CD59"/>
    <property type="match status" value="1"/>
</dbReference>
<dbReference type="InterPro" id="IPR016054">
    <property type="entry name" value="LY6_UPA_recep-like"/>
</dbReference>
<dbReference type="PANTHER" id="PTHR20914">
    <property type="entry name" value="LY6/PLAUR DOMAIN-CONTAINING PROTEIN 8"/>
    <property type="match status" value="1"/>
</dbReference>
<comment type="subcellular location">
    <subcellularLocation>
        <location evidence="1">Secreted</location>
    </subcellularLocation>
</comment>
<gene>
    <name evidence="4" type="ORF">SPARVUS_LOCUS13467405</name>
</gene>
<dbReference type="InterPro" id="IPR050918">
    <property type="entry name" value="CNF-like_PLA2_Inhibitor"/>
</dbReference>
<keyword evidence="5" id="KW-1185">Reference proteome</keyword>
<evidence type="ECO:0000313" key="5">
    <source>
        <dbReference type="Proteomes" id="UP001162483"/>
    </source>
</evidence>
<dbReference type="Proteomes" id="UP001162483">
    <property type="component" value="Unassembled WGS sequence"/>
</dbReference>
<evidence type="ECO:0000313" key="4">
    <source>
        <dbReference type="EMBL" id="CAI9604486.1"/>
    </source>
</evidence>